<dbReference type="GO" id="GO:0009062">
    <property type="term" value="P:fatty acid catabolic process"/>
    <property type="evidence" value="ECO:0007669"/>
    <property type="project" value="TreeGrafter"/>
</dbReference>
<dbReference type="InterPro" id="IPR003703">
    <property type="entry name" value="Acyl_CoA_thio"/>
</dbReference>
<dbReference type="GO" id="GO:0006637">
    <property type="term" value="P:acyl-CoA metabolic process"/>
    <property type="evidence" value="ECO:0007669"/>
    <property type="project" value="InterPro"/>
</dbReference>
<evidence type="ECO:0000256" key="2">
    <source>
        <dbReference type="ARBA" id="ARBA00011881"/>
    </source>
</evidence>
<keyword evidence="11" id="KW-1185">Reference proteome</keyword>
<evidence type="ECO:0000259" key="9">
    <source>
        <dbReference type="Pfam" id="PF13622"/>
    </source>
</evidence>
<evidence type="ECO:0000256" key="1">
    <source>
        <dbReference type="ARBA" id="ARBA00006538"/>
    </source>
</evidence>
<evidence type="ECO:0000256" key="3">
    <source>
        <dbReference type="ARBA" id="ARBA00022801"/>
    </source>
</evidence>
<feature type="domain" description="Acyl-CoA thioesterase 2 C-terminal" evidence="8">
    <location>
        <begin position="183"/>
        <end position="285"/>
    </location>
</feature>
<dbReference type="InterPro" id="IPR025652">
    <property type="entry name" value="TesB_C"/>
</dbReference>
<comment type="catalytic activity">
    <reaction evidence="5">
        <text>a fatty acyl-CoA + H2O = a fatty acid + CoA + H(+)</text>
        <dbReference type="Rhea" id="RHEA:16781"/>
        <dbReference type="ChEBI" id="CHEBI:15377"/>
        <dbReference type="ChEBI" id="CHEBI:15378"/>
        <dbReference type="ChEBI" id="CHEBI:28868"/>
        <dbReference type="ChEBI" id="CHEBI:57287"/>
        <dbReference type="ChEBI" id="CHEBI:77636"/>
        <dbReference type="EC" id="3.1.2.20"/>
    </reaction>
    <physiologicalReaction direction="left-to-right" evidence="5">
        <dbReference type="Rhea" id="RHEA:16782"/>
    </physiologicalReaction>
</comment>
<evidence type="ECO:0000256" key="7">
    <source>
        <dbReference type="ARBA" id="ARBA00079653"/>
    </source>
</evidence>
<dbReference type="CDD" id="cd03445">
    <property type="entry name" value="Thioesterase_II_repeat2"/>
    <property type="match status" value="1"/>
</dbReference>
<feature type="domain" description="Acyl-CoA thioesterase-like N-terminal HotDog" evidence="9">
    <location>
        <begin position="40"/>
        <end position="122"/>
    </location>
</feature>
<name>A0A239IHM5_9ACTN</name>
<dbReference type="Pfam" id="PF13622">
    <property type="entry name" value="4HBT_3"/>
    <property type="match status" value="1"/>
</dbReference>
<dbReference type="PANTHER" id="PTHR11066">
    <property type="entry name" value="ACYL-COA THIOESTERASE"/>
    <property type="match status" value="1"/>
</dbReference>
<comment type="similarity">
    <text evidence="1">Belongs to the C/M/P thioester hydrolase family.</text>
</comment>
<dbReference type="EMBL" id="FZOF01000010">
    <property type="protein sequence ID" value="SNS92922.1"/>
    <property type="molecule type" value="Genomic_DNA"/>
</dbReference>
<dbReference type="CDD" id="cd03444">
    <property type="entry name" value="Thioesterase_II_repeat1"/>
    <property type="match status" value="1"/>
</dbReference>
<evidence type="ECO:0000256" key="4">
    <source>
        <dbReference type="ARBA" id="ARBA00023098"/>
    </source>
</evidence>
<evidence type="ECO:0000313" key="10">
    <source>
        <dbReference type="EMBL" id="SNS92922.1"/>
    </source>
</evidence>
<dbReference type="Gene3D" id="2.40.160.210">
    <property type="entry name" value="Acyl-CoA thioesterase, double hotdog domain"/>
    <property type="match status" value="1"/>
</dbReference>
<dbReference type="Pfam" id="PF02551">
    <property type="entry name" value="Acyl_CoA_thio"/>
    <property type="match status" value="1"/>
</dbReference>
<sequence>MQRNVPDPAEAATSFKELLTLERLEENLYRGFCHAGMPLRAFGGQVAAQSLIAAGSTLPAVEPPAPDLLVHSLHGYFIRPGRTDRPIVYEVDRTRDGRSFATRRVVAIQDGEAIFSLSASFHRPEDGEEHQADAPEAPGPEGLPELWEAGRPGRAVSVFEAVLESRCVGDPVKGLPSIGQGPRQQLWVRTRDALPGGPLLHACALTYISDIRLLATAGLPYADHPGQRQAASLDHAVWFHRPFRADEWLLFAMESPTYASSRGLARGQFFTRDGRLVASVVQEGLYRRRPAR</sequence>
<dbReference type="RefSeq" id="WP_089225602.1">
    <property type="nucleotide sequence ID" value="NZ_FZOF01000010.1"/>
</dbReference>
<dbReference type="PANTHER" id="PTHR11066:SF34">
    <property type="entry name" value="ACYL-COENZYME A THIOESTERASE 8"/>
    <property type="match status" value="1"/>
</dbReference>
<dbReference type="Proteomes" id="UP000198280">
    <property type="component" value="Unassembled WGS sequence"/>
</dbReference>
<dbReference type="AlphaFoldDB" id="A0A239IHM5"/>
<keyword evidence="4" id="KW-0443">Lipid metabolism</keyword>
<evidence type="ECO:0000256" key="5">
    <source>
        <dbReference type="ARBA" id="ARBA00050943"/>
    </source>
</evidence>
<dbReference type="FunFam" id="2.40.160.210:FF:000001">
    <property type="entry name" value="Acyl-CoA thioesterase II"/>
    <property type="match status" value="1"/>
</dbReference>
<dbReference type="GO" id="GO:0047617">
    <property type="term" value="F:fatty acyl-CoA hydrolase activity"/>
    <property type="evidence" value="ECO:0007669"/>
    <property type="project" value="UniProtKB-EC"/>
</dbReference>
<reference evidence="10 11" key="1">
    <citation type="submission" date="2017-06" db="EMBL/GenBank/DDBJ databases">
        <authorList>
            <person name="Kim H.J."/>
            <person name="Triplett B.A."/>
        </authorList>
    </citation>
    <scope>NUCLEOTIDE SEQUENCE [LARGE SCALE GENOMIC DNA]</scope>
    <source>
        <strain evidence="10 11">CGMCC 4.1858</strain>
    </source>
</reference>
<dbReference type="InterPro" id="IPR029069">
    <property type="entry name" value="HotDog_dom_sf"/>
</dbReference>
<dbReference type="InterPro" id="IPR049449">
    <property type="entry name" value="TesB_ACOT8-like_N"/>
</dbReference>
<proteinExistence type="inferred from homology"/>
<organism evidence="10 11">
    <name type="scientific">Actinacidiphila glaucinigra</name>
    <dbReference type="NCBI Taxonomy" id="235986"/>
    <lineage>
        <taxon>Bacteria</taxon>
        <taxon>Bacillati</taxon>
        <taxon>Actinomycetota</taxon>
        <taxon>Actinomycetes</taxon>
        <taxon>Kitasatosporales</taxon>
        <taxon>Streptomycetaceae</taxon>
        <taxon>Actinacidiphila</taxon>
    </lineage>
</organism>
<evidence type="ECO:0000259" key="8">
    <source>
        <dbReference type="Pfam" id="PF02551"/>
    </source>
</evidence>
<dbReference type="InterPro" id="IPR042171">
    <property type="entry name" value="Acyl-CoA_hotdog"/>
</dbReference>
<protein>
    <recommendedName>
        <fullName evidence="6">Acyl-CoA thioesterase 2</fullName>
    </recommendedName>
    <alternativeName>
        <fullName evidence="7">Thioesterase II</fullName>
    </alternativeName>
</protein>
<evidence type="ECO:0000313" key="11">
    <source>
        <dbReference type="Proteomes" id="UP000198280"/>
    </source>
</evidence>
<gene>
    <name evidence="10" type="ORF">SAMN05216252_110161</name>
</gene>
<keyword evidence="3" id="KW-0378">Hydrolase</keyword>
<accession>A0A239IHM5</accession>
<dbReference type="OrthoDB" id="9781019at2"/>
<evidence type="ECO:0000256" key="6">
    <source>
        <dbReference type="ARBA" id="ARBA00071120"/>
    </source>
</evidence>
<dbReference type="SUPFAM" id="SSF54637">
    <property type="entry name" value="Thioesterase/thiol ester dehydrase-isomerase"/>
    <property type="match status" value="2"/>
</dbReference>
<comment type="subunit">
    <text evidence="2">Homotetramer.</text>
</comment>